<keyword evidence="2" id="KW-1185">Reference proteome</keyword>
<evidence type="ECO:0000313" key="1">
    <source>
        <dbReference type="EMBL" id="NSL89249.1"/>
    </source>
</evidence>
<comment type="caution">
    <text evidence="1">The sequence shown here is derived from an EMBL/GenBank/DDBJ whole genome shotgun (WGS) entry which is preliminary data.</text>
</comment>
<organism evidence="1 2">
    <name type="scientific">Chitinophaga solisilvae</name>
    <dbReference type="NCBI Taxonomy" id="1233460"/>
    <lineage>
        <taxon>Bacteria</taxon>
        <taxon>Pseudomonadati</taxon>
        <taxon>Bacteroidota</taxon>
        <taxon>Chitinophagia</taxon>
        <taxon>Chitinophagales</taxon>
        <taxon>Chitinophagaceae</taxon>
        <taxon>Chitinophaga</taxon>
    </lineage>
</organism>
<dbReference type="InterPro" id="IPR025503">
    <property type="entry name" value="DUF4391"/>
</dbReference>
<sequence length="223" mass="25654">MILFDYPRQSYFGRTLPKAKIYAHTAASTRLKELFVRQIDQIVWKFKLAPETINIPATEIVSEIQIFAVTLKTGELHPDVLRSIDIAIPFPIVYEVSYEGKVKVMACYKRPHESGGEKWISGAWLMSDWMPENAGRQALPVKLDLAALYDELLGTLIPYPPRQGESLQQRIRRAEAISRQQKELTRMEAALEKEKQFNRKVEINAGIRNTKQQIDRLKALTEE</sequence>
<name>A0A433WDG1_9BACT</name>
<reference evidence="1" key="1">
    <citation type="submission" date="2020-05" db="EMBL/GenBank/DDBJ databases">
        <title>Chitinophaga laudate sp. nov., isolated from a tropical peat swamp.</title>
        <authorList>
            <person name="Goh C.B.S."/>
            <person name="Lee M.S."/>
            <person name="Parimannan S."/>
            <person name="Pasbakhsh P."/>
            <person name="Yule C.M."/>
            <person name="Rajandas H."/>
            <person name="Loke S."/>
            <person name="Croft L."/>
            <person name="Tan J.B.L."/>
        </authorList>
    </citation>
    <scope>NUCLEOTIDE SEQUENCE</scope>
    <source>
        <strain evidence="1">Mgbs1</strain>
    </source>
</reference>
<dbReference type="OrthoDB" id="9805811at2"/>
<proteinExistence type="predicted"/>
<dbReference type="Proteomes" id="UP000281028">
    <property type="component" value="Unassembled WGS sequence"/>
</dbReference>
<dbReference type="Pfam" id="PF14335">
    <property type="entry name" value="DUF4391"/>
    <property type="match status" value="1"/>
</dbReference>
<accession>A0A433WDG1</accession>
<dbReference type="EMBL" id="RIAR02000001">
    <property type="protein sequence ID" value="NSL89249.1"/>
    <property type="molecule type" value="Genomic_DNA"/>
</dbReference>
<gene>
    <name evidence="1" type="ORF">ECE50_020575</name>
</gene>
<protein>
    <submittedName>
        <fullName evidence="1">DUF4391 domain-containing protein</fullName>
    </submittedName>
</protein>
<dbReference type="AlphaFoldDB" id="A0A433WDG1"/>
<evidence type="ECO:0000313" key="2">
    <source>
        <dbReference type="Proteomes" id="UP000281028"/>
    </source>
</evidence>